<evidence type="ECO:0000313" key="1">
    <source>
        <dbReference type="EMBL" id="QHU28833.1"/>
    </source>
</evidence>
<reference evidence="1" key="1">
    <citation type="journal article" date="2020" name="Nature">
        <title>Giant virus diversity and host interactions through global metagenomics.</title>
        <authorList>
            <person name="Schulz F."/>
            <person name="Roux S."/>
            <person name="Paez-Espino D."/>
            <person name="Jungbluth S."/>
            <person name="Walsh D.A."/>
            <person name="Denef V.J."/>
            <person name="McMahon K.D."/>
            <person name="Konstantinidis K.T."/>
            <person name="Eloe-Fadrosh E.A."/>
            <person name="Kyrpides N.C."/>
            <person name="Woyke T."/>
        </authorList>
    </citation>
    <scope>NUCLEOTIDE SEQUENCE</scope>
    <source>
        <strain evidence="1">GVMAG-M-3300027791-30</strain>
    </source>
</reference>
<dbReference type="AlphaFoldDB" id="A0A6C0LE35"/>
<dbReference type="Gene3D" id="3.30.310.10">
    <property type="entry name" value="TATA-Binding Protein"/>
    <property type="match status" value="2"/>
</dbReference>
<name>A0A6C0LE35_9ZZZZ</name>
<sequence>MNLKLNDFAVDKDAKSTEKINDILSDISSETCSKSNDISYCKICDPKCKYLDCICAESWKSFDETLEEIKNVSSEILLKSLRISTITLCFNLNSNIDTKGLSEKYVSKNNGKFYNSLIFNWHTKYQYKTVVSVKIFPNGKVQIAGLANIKSCAYIIRKVNNKCSDYYENKKEAKVSHVKIAMINSDFKISDKLNLTNFCELLSNYSVQTNGNFLSIVYQPIKYHAINTKFICNKYMERYIEHIYKYSLKKKFDKRISILIFRLGSIIITGGNDITDYLDVYKYIINIINLNKKNLFI</sequence>
<dbReference type="InterPro" id="IPR012295">
    <property type="entry name" value="TBP_dom_sf"/>
</dbReference>
<dbReference type="EMBL" id="MN740474">
    <property type="protein sequence ID" value="QHU28833.1"/>
    <property type="molecule type" value="Genomic_DNA"/>
</dbReference>
<accession>A0A6C0LE35</accession>
<proteinExistence type="predicted"/>
<protein>
    <submittedName>
        <fullName evidence="1">Uncharacterized protein</fullName>
    </submittedName>
</protein>
<organism evidence="1">
    <name type="scientific">viral metagenome</name>
    <dbReference type="NCBI Taxonomy" id="1070528"/>
    <lineage>
        <taxon>unclassified sequences</taxon>
        <taxon>metagenomes</taxon>
        <taxon>organismal metagenomes</taxon>
    </lineage>
</organism>
<dbReference type="SUPFAM" id="SSF55945">
    <property type="entry name" value="TATA-box binding protein-like"/>
    <property type="match status" value="2"/>
</dbReference>